<feature type="binding site" evidence="3">
    <location>
        <position position="16"/>
    </location>
    <ligand>
        <name>a divalent metal cation</name>
        <dbReference type="ChEBI" id="CHEBI:60240"/>
    </ligand>
</feature>
<dbReference type="GO" id="GO:0019853">
    <property type="term" value="P:L-ascorbic acid biosynthetic process"/>
    <property type="evidence" value="ECO:0007669"/>
    <property type="project" value="TreeGrafter"/>
</dbReference>
<dbReference type="Proteomes" id="UP000287224">
    <property type="component" value="Unassembled WGS sequence"/>
</dbReference>
<dbReference type="SUPFAM" id="SSF63829">
    <property type="entry name" value="Calcium-dependent phosphotriesterase"/>
    <property type="match status" value="1"/>
</dbReference>
<evidence type="ECO:0000256" key="1">
    <source>
        <dbReference type="ARBA" id="ARBA00008853"/>
    </source>
</evidence>
<proteinExistence type="inferred from homology"/>
<dbReference type="InterPro" id="IPR005511">
    <property type="entry name" value="SMP-30"/>
</dbReference>
<name>A0A401ZEE8_9CHLR</name>
<feature type="binding site" evidence="3">
    <location>
        <position position="198"/>
    </location>
    <ligand>
        <name>a divalent metal cation</name>
        <dbReference type="ChEBI" id="CHEBI:60240"/>
    </ligand>
</feature>
<evidence type="ECO:0000256" key="3">
    <source>
        <dbReference type="PIRSR" id="PIRSR605511-2"/>
    </source>
</evidence>
<dbReference type="PRINTS" id="PR01790">
    <property type="entry name" value="SMP30FAMILY"/>
</dbReference>
<dbReference type="InterPro" id="IPR013658">
    <property type="entry name" value="SGL"/>
</dbReference>
<keyword evidence="6" id="KW-1185">Reference proteome</keyword>
<dbReference type="InterPro" id="IPR011042">
    <property type="entry name" value="6-blade_b-propeller_TolB-like"/>
</dbReference>
<dbReference type="PANTHER" id="PTHR10907">
    <property type="entry name" value="REGUCALCIN"/>
    <property type="match status" value="1"/>
</dbReference>
<dbReference type="AlphaFoldDB" id="A0A401ZEE8"/>
<comment type="caution">
    <text evidence="5">The sequence shown here is derived from an EMBL/GenBank/DDBJ whole genome shotgun (WGS) entry which is preliminary data.</text>
</comment>
<accession>A0A401ZEE8</accession>
<evidence type="ECO:0000259" key="4">
    <source>
        <dbReference type="Pfam" id="PF08450"/>
    </source>
</evidence>
<dbReference type="GO" id="GO:0004341">
    <property type="term" value="F:gluconolactonase activity"/>
    <property type="evidence" value="ECO:0007669"/>
    <property type="project" value="TreeGrafter"/>
</dbReference>
<protein>
    <submittedName>
        <fullName evidence="5">Gluconolactonase</fullName>
    </submittedName>
</protein>
<dbReference type="PANTHER" id="PTHR10907:SF47">
    <property type="entry name" value="REGUCALCIN"/>
    <property type="match status" value="1"/>
</dbReference>
<dbReference type="GO" id="GO:0005509">
    <property type="term" value="F:calcium ion binding"/>
    <property type="evidence" value="ECO:0007669"/>
    <property type="project" value="TreeGrafter"/>
</dbReference>
<dbReference type="EMBL" id="BIFQ01000001">
    <property type="protein sequence ID" value="GCE05245.1"/>
    <property type="molecule type" value="Genomic_DNA"/>
</dbReference>
<gene>
    <name evidence="5" type="ORF">KDAU_25740</name>
</gene>
<evidence type="ECO:0000313" key="5">
    <source>
        <dbReference type="EMBL" id="GCE05245.1"/>
    </source>
</evidence>
<feature type="binding site" evidence="3">
    <location>
        <position position="99"/>
    </location>
    <ligand>
        <name>substrate</name>
    </ligand>
</feature>
<dbReference type="Pfam" id="PF08450">
    <property type="entry name" value="SGL"/>
    <property type="match status" value="1"/>
</dbReference>
<dbReference type="Gene3D" id="2.120.10.30">
    <property type="entry name" value="TolB, C-terminal domain"/>
    <property type="match status" value="1"/>
</dbReference>
<sequence>MNSVEHILPCRDKLGEGPVWSVDEQLLYWVDIEGECYHRLDPLSDRHEVIPVGVPIGVLALRESGGLVMATKKGFAFWDEEEKKLTYIARPFGDNPDLRFNDGAVDCRGRFWAGTMADGLLSQARGTLYRLDPDGSVHEMIHDIGVSNGIGWSPDNRIMYFTDSPTYTIVAYDFDAETGSISNRRIFVETPAEEGDPDGLCVDTEGYIWSAYWNGFKVVRYDPQGQVDQVIEMPVPRPTAPVFGGQYMDELYITSALPVEEQRSDYPLSGDLFRVKVGIKGLAKYKFAG</sequence>
<comment type="similarity">
    <text evidence="1">Belongs to the SMP-30/CGR1 family.</text>
</comment>
<evidence type="ECO:0000313" key="6">
    <source>
        <dbReference type="Proteomes" id="UP000287224"/>
    </source>
</evidence>
<organism evidence="5 6">
    <name type="scientific">Dictyobacter aurantiacus</name>
    <dbReference type="NCBI Taxonomy" id="1936993"/>
    <lineage>
        <taxon>Bacteria</taxon>
        <taxon>Bacillati</taxon>
        <taxon>Chloroflexota</taxon>
        <taxon>Ktedonobacteria</taxon>
        <taxon>Ktedonobacterales</taxon>
        <taxon>Dictyobacteraceae</taxon>
        <taxon>Dictyobacter</taxon>
    </lineage>
</organism>
<keyword evidence="3" id="KW-0479">Metal-binding</keyword>
<reference evidence="6" key="1">
    <citation type="submission" date="2018-12" db="EMBL/GenBank/DDBJ databases">
        <title>Tengunoibacter tsumagoiensis gen. nov., sp. nov., Dictyobacter kobayashii sp. nov., D. alpinus sp. nov., and D. joshuensis sp. nov. and description of Dictyobacteraceae fam. nov. within the order Ktedonobacterales isolated from Tengu-no-mugimeshi.</title>
        <authorList>
            <person name="Wang C.M."/>
            <person name="Zheng Y."/>
            <person name="Sakai Y."/>
            <person name="Toyoda A."/>
            <person name="Minakuchi Y."/>
            <person name="Abe K."/>
            <person name="Yokota A."/>
            <person name="Yabe S."/>
        </authorList>
    </citation>
    <scope>NUCLEOTIDE SEQUENCE [LARGE SCALE GENOMIC DNA]</scope>
    <source>
        <strain evidence="6">S-27</strain>
    </source>
</reference>
<feature type="domain" description="SMP-30/Gluconolactonase/LRE-like region" evidence="4">
    <location>
        <begin position="14"/>
        <end position="256"/>
    </location>
</feature>
<comment type="cofactor">
    <cofactor evidence="3">
        <name>Zn(2+)</name>
        <dbReference type="ChEBI" id="CHEBI:29105"/>
    </cofactor>
    <text evidence="3">Binds 1 divalent metal cation per subunit.</text>
</comment>
<feature type="active site" description="Proton donor/acceptor" evidence="2">
    <location>
        <position position="198"/>
    </location>
</feature>
<evidence type="ECO:0000256" key="2">
    <source>
        <dbReference type="PIRSR" id="PIRSR605511-1"/>
    </source>
</evidence>
<feature type="binding site" evidence="3">
    <location>
        <position position="148"/>
    </location>
    <ligand>
        <name>a divalent metal cation</name>
        <dbReference type="ChEBI" id="CHEBI:60240"/>
    </ligand>
</feature>
<keyword evidence="3" id="KW-0862">Zinc</keyword>
<feature type="binding site" evidence="3">
    <location>
        <position position="101"/>
    </location>
    <ligand>
        <name>substrate</name>
    </ligand>
</feature>